<keyword evidence="2 10" id="KW-0436">Ligase</keyword>
<comment type="pathway">
    <text evidence="10 11">Cell wall biogenesis; peptidoglycan biosynthesis.</text>
</comment>
<dbReference type="PANTHER" id="PTHR43024">
    <property type="entry name" value="UDP-N-ACETYLMURAMOYL-TRIPEPTIDE--D-ALANYL-D-ALANINE LIGASE"/>
    <property type="match status" value="1"/>
</dbReference>
<organism evidence="15 16">
    <name type="scientific">Zhihengliuella alba</name>
    <dbReference type="NCBI Taxonomy" id="547018"/>
    <lineage>
        <taxon>Bacteria</taxon>
        <taxon>Bacillati</taxon>
        <taxon>Actinomycetota</taxon>
        <taxon>Actinomycetes</taxon>
        <taxon>Micrococcales</taxon>
        <taxon>Micrococcaceae</taxon>
        <taxon>Zhihengliuella</taxon>
    </lineage>
</organism>
<dbReference type="SUPFAM" id="SSF53623">
    <property type="entry name" value="MurD-like peptide ligases, catalytic domain"/>
    <property type="match status" value="1"/>
</dbReference>
<dbReference type="GO" id="GO:0016874">
    <property type="term" value="F:ligase activity"/>
    <property type="evidence" value="ECO:0007669"/>
    <property type="project" value="UniProtKB-KW"/>
</dbReference>
<feature type="binding site" evidence="10">
    <location>
        <begin position="117"/>
        <end position="123"/>
    </location>
    <ligand>
        <name>ATP</name>
        <dbReference type="ChEBI" id="CHEBI:30616"/>
    </ligand>
</feature>
<dbReference type="InterPro" id="IPR013221">
    <property type="entry name" value="Mur_ligase_cen"/>
</dbReference>
<keyword evidence="6 10" id="KW-0133">Cell shape</keyword>
<comment type="catalytic activity">
    <reaction evidence="10 11">
        <text>D-alanyl-D-alanine + UDP-N-acetyl-alpha-D-muramoyl-L-alanyl-gamma-D-glutamyl-meso-2,6-diaminopimelate + ATP = UDP-N-acetyl-alpha-D-muramoyl-L-alanyl-gamma-D-glutamyl-meso-2,6-diaminopimeloyl-D-alanyl-D-alanine + ADP + phosphate + H(+)</text>
        <dbReference type="Rhea" id="RHEA:28374"/>
        <dbReference type="ChEBI" id="CHEBI:15378"/>
        <dbReference type="ChEBI" id="CHEBI:30616"/>
        <dbReference type="ChEBI" id="CHEBI:43474"/>
        <dbReference type="ChEBI" id="CHEBI:57822"/>
        <dbReference type="ChEBI" id="CHEBI:61386"/>
        <dbReference type="ChEBI" id="CHEBI:83905"/>
        <dbReference type="ChEBI" id="CHEBI:456216"/>
        <dbReference type="EC" id="6.3.2.10"/>
    </reaction>
</comment>
<protein>
    <recommendedName>
        <fullName evidence="10 11">UDP-N-acetylmuramoyl-tripeptide--D-alanyl-D-alanine ligase</fullName>
        <ecNumber evidence="10 11">6.3.2.10</ecNumber>
    </recommendedName>
    <alternativeName>
        <fullName evidence="10">D-alanyl-D-alanine-adding enzyme</fullName>
    </alternativeName>
</protein>
<proteinExistence type="inferred from homology"/>
<evidence type="ECO:0000256" key="6">
    <source>
        <dbReference type="ARBA" id="ARBA00022960"/>
    </source>
</evidence>
<evidence type="ECO:0000256" key="5">
    <source>
        <dbReference type="ARBA" id="ARBA00022840"/>
    </source>
</evidence>
<sequence length="488" mass="51122">MIELSTAEIAEITGGRLSPTADPASRITGVTTDSREILPGWLFVAKPGESSDGHHFIGRAREAGAVLALAERTTLDAEGTADPAVIVDDAVDAMGRIAAHLVGRLRADGARVVGITGSAGKTTTKDLLAAVLETTGETVAPVGSYNGEVGVPLTVFRATERTRNLVIEMGATGIGHITYLTDMVRPEVGVVLCVGTAHAGEFGGVENIEQAKGELVEALAEHGTAVLNLDDPRVARMAARTRARLLGFGVDAEPRDGVDVVSARGLETTPAGNPEFDLVFPDGTAFHLVSGLIGRHHVYNLLAAATAAYALGVAPATIAERLEGRAAASRWRMERTDRADGVTVINDAYNANPESMRAALQTLAGLGVPDGDGVQRRTWAVLGPMLELGEDSVLEHDILGRLAVRMNIKQLVVVGPEAKPAYNSAVLEGSWGDEAHYVETVEEAEALLARELRPGDIVLFKSSNSAGLRYLGDRIAAAGTPAAEEAHP</sequence>
<dbReference type="InterPro" id="IPR036615">
    <property type="entry name" value="Mur_ligase_C_dom_sf"/>
</dbReference>
<dbReference type="PANTHER" id="PTHR43024:SF1">
    <property type="entry name" value="UDP-N-ACETYLMURAMOYL-TRIPEPTIDE--D-ALANYL-D-ALANINE LIGASE"/>
    <property type="match status" value="1"/>
</dbReference>
<keyword evidence="3 10" id="KW-0132">Cell division</keyword>
<comment type="similarity">
    <text evidence="10">Belongs to the MurCDEF family. MurF subfamily.</text>
</comment>
<dbReference type="SUPFAM" id="SSF53244">
    <property type="entry name" value="MurD-like peptide ligases, peptide-binding domain"/>
    <property type="match status" value="1"/>
</dbReference>
<dbReference type="Proteomes" id="UP001501536">
    <property type="component" value="Unassembled WGS sequence"/>
</dbReference>
<evidence type="ECO:0000259" key="13">
    <source>
        <dbReference type="Pfam" id="PF02875"/>
    </source>
</evidence>
<name>A0ABP7CYH2_9MICC</name>
<keyword evidence="4 10" id="KW-0547">Nucleotide-binding</keyword>
<evidence type="ECO:0000256" key="3">
    <source>
        <dbReference type="ARBA" id="ARBA00022618"/>
    </source>
</evidence>
<dbReference type="HAMAP" id="MF_02019">
    <property type="entry name" value="MurF"/>
    <property type="match status" value="1"/>
</dbReference>
<reference evidence="16" key="1">
    <citation type="journal article" date="2019" name="Int. J. Syst. Evol. Microbiol.">
        <title>The Global Catalogue of Microorganisms (GCM) 10K type strain sequencing project: providing services to taxonomists for standard genome sequencing and annotation.</title>
        <authorList>
            <consortium name="The Broad Institute Genomics Platform"/>
            <consortium name="The Broad Institute Genome Sequencing Center for Infectious Disease"/>
            <person name="Wu L."/>
            <person name="Ma J."/>
        </authorList>
    </citation>
    <scope>NUCLEOTIDE SEQUENCE [LARGE SCALE GENOMIC DNA]</scope>
    <source>
        <strain evidence="16">JCM 16961</strain>
    </source>
</reference>
<evidence type="ECO:0000313" key="16">
    <source>
        <dbReference type="Proteomes" id="UP001501536"/>
    </source>
</evidence>
<feature type="domain" description="Mur ligase C-terminal" evidence="13">
    <location>
        <begin position="332"/>
        <end position="463"/>
    </location>
</feature>
<dbReference type="InterPro" id="IPR051046">
    <property type="entry name" value="MurCDEF_CellWall_CoF430Synth"/>
</dbReference>
<dbReference type="Pfam" id="PF01225">
    <property type="entry name" value="Mur_ligase"/>
    <property type="match status" value="1"/>
</dbReference>
<accession>A0ABP7CYH2</accession>
<dbReference type="SUPFAM" id="SSF63418">
    <property type="entry name" value="MurE/MurF N-terminal domain"/>
    <property type="match status" value="1"/>
</dbReference>
<feature type="domain" description="Mur ligase central" evidence="14">
    <location>
        <begin position="115"/>
        <end position="308"/>
    </location>
</feature>
<dbReference type="InterPro" id="IPR035911">
    <property type="entry name" value="MurE/MurF_N"/>
</dbReference>
<keyword evidence="7 10" id="KW-0573">Peptidoglycan synthesis</keyword>
<evidence type="ECO:0000256" key="1">
    <source>
        <dbReference type="ARBA" id="ARBA00022490"/>
    </source>
</evidence>
<evidence type="ECO:0000259" key="14">
    <source>
        <dbReference type="Pfam" id="PF08245"/>
    </source>
</evidence>
<dbReference type="InterPro" id="IPR000713">
    <property type="entry name" value="Mur_ligase_N"/>
</dbReference>
<keyword evidence="9 10" id="KW-0961">Cell wall biogenesis/degradation</keyword>
<evidence type="ECO:0000256" key="2">
    <source>
        <dbReference type="ARBA" id="ARBA00022598"/>
    </source>
</evidence>
<evidence type="ECO:0000256" key="11">
    <source>
        <dbReference type="RuleBase" id="RU004136"/>
    </source>
</evidence>
<dbReference type="RefSeq" id="WP_344879924.1">
    <property type="nucleotide sequence ID" value="NZ_BAABCJ010000001.1"/>
</dbReference>
<dbReference type="Gene3D" id="3.40.1390.10">
    <property type="entry name" value="MurE/MurF, N-terminal domain"/>
    <property type="match status" value="1"/>
</dbReference>
<evidence type="ECO:0000256" key="10">
    <source>
        <dbReference type="HAMAP-Rule" id="MF_02019"/>
    </source>
</evidence>
<evidence type="ECO:0000259" key="12">
    <source>
        <dbReference type="Pfam" id="PF01225"/>
    </source>
</evidence>
<dbReference type="InterPro" id="IPR005863">
    <property type="entry name" value="UDP-N-AcMur_synth"/>
</dbReference>
<dbReference type="Gene3D" id="3.90.190.20">
    <property type="entry name" value="Mur ligase, C-terminal domain"/>
    <property type="match status" value="1"/>
</dbReference>
<feature type="domain" description="Mur ligase N-terminal catalytic" evidence="12">
    <location>
        <begin position="26"/>
        <end position="99"/>
    </location>
</feature>
<dbReference type="InterPro" id="IPR036565">
    <property type="entry name" value="Mur-like_cat_sf"/>
</dbReference>
<keyword evidence="5 10" id="KW-0067">ATP-binding</keyword>
<comment type="subcellular location">
    <subcellularLocation>
        <location evidence="10 11">Cytoplasm</location>
    </subcellularLocation>
</comment>
<keyword evidence="1 10" id="KW-0963">Cytoplasm</keyword>
<evidence type="ECO:0000256" key="9">
    <source>
        <dbReference type="ARBA" id="ARBA00023316"/>
    </source>
</evidence>
<dbReference type="NCBIfam" id="TIGR01143">
    <property type="entry name" value="murF"/>
    <property type="match status" value="1"/>
</dbReference>
<comment type="caution">
    <text evidence="15">The sequence shown here is derived from an EMBL/GenBank/DDBJ whole genome shotgun (WGS) entry which is preliminary data.</text>
</comment>
<dbReference type="Pfam" id="PF08245">
    <property type="entry name" value="Mur_ligase_M"/>
    <property type="match status" value="1"/>
</dbReference>
<evidence type="ECO:0000256" key="7">
    <source>
        <dbReference type="ARBA" id="ARBA00022984"/>
    </source>
</evidence>
<dbReference type="InterPro" id="IPR004101">
    <property type="entry name" value="Mur_ligase_C"/>
</dbReference>
<evidence type="ECO:0000256" key="4">
    <source>
        <dbReference type="ARBA" id="ARBA00022741"/>
    </source>
</evidence>
<comment type="function">
    <text evidence="10 11">Involved in cell wall formation. Catalyzes the final step in the synthesis of UDP-N-acetylmuramoyl-pentapeptide, the precursor of murein.</text>
</comment>
<gene>
    <name evidence="10" type="primary">murF</name>
    <name evidence="15" type="ORF">GCM10022377_06660</name>
</gene>
<evidence type="ECO:0000256" key="8">
    <source>
        <dbReference type="ARBA" id="ARBA00023306"/>
    </source>
</evidence>
<dbReference type="EMBL" id="BAABCJ010000001">
    <property type="protein sequence ID" value="GAA3696471.1"/>
    <property type="molecule type" value="Genomic_DNA"/>
</dbReference>
<evidence type="ECO:0000313" key="15">
    <source>
        <dbReference type="EMBL" id="GAA3696471.1"/>
    </source>
</evidence>
<dbReference type="EC" id="6.3.2.10" evidence="10 11"/>
<dbReference type="Pfam" id="PF02875">
    <property type="entry name" value="Mur_ligase_C"/>
    <property type="match status" value="1"/>
</dbReference>
<dbReference type="Gene3D" id="3.40.1190.10">
    <property type="entry name" value="Mur-like, catalytic domain"/>
    <property type="match status" value="1"/>
</dbReference>
<keyword evidence="16" id="KW-1185">Reference proteome</keyword>
<keyword evidence="8 10" id="KW-0131">Cell cycle</keyword>